<keyword evidence="9" id="KW-0325">Glycoprotein</keyword>
<dbReference type="Proteomes" id="UP000268093">
    <property type="component" value="Unassembled WGS sequence"/>
</dbReference>
<accession>A0A433DA37</accession>
<feature type="region of interest" description="Disordered" evidence="10">
    <location>
        <begin position="1427"/>
        <end position="1452"/>
    </location>
</feature>
<evidence type="ECO:0000256" key="1">
    <source>
        <dbReference type="ARBA" id="ARBA00004651"/>
    </source>
</evidence>
<keyword evidence="7 11" id="KW-1133">Transmembrane helix</keyword>
<dbReference type="SUPFAM" id="SSF53448">
    <property type="entry name" value="Nucleotide-diphospho-sugar transferases"/>
    <property type="match status" value="1"/>
</dbReference>
<evidence type="ECO:0000256" key="6">
    <source>
        <dbReference type="ARBA" id="ARBA00022692"/>
    </source>
</evidence>
<dbReference type="GO" id="GO:0006031">
    <property type="term" value="P:chitin biosynthetic process"/>
    <property type="evidence" value="ECO:0007669"/>
    <property type="project" value="TreeGrafter"/>
</dbReference>
<dbReference type="Pfam" id="PF22997">
    <property type="entry name" value="CHS4"/>
    <property type="match status" value="1"/>
</dbReference>
<dbReference type="GO" id="GO:0004100">
    <property type="term" value="F:chitin synthase activity"/>
    <property type="evidence" value="ECO:0007669"/>
    <property type="project" value="UniProtKB-EC"/>
</dbReference>
<dbReference type="OrthoDB" id="370884at2759"/>
<feature type="compositionally biased region" description="Low complexity" evidence="10">
    <location>
        <begin position="31"/>
        <end position="45"/>
    </location>
</feature>
<feature type="transmembrane region" description="Helical" evidence="11">
    <location>
        <begin position="1167"/>
        <end position="1191"/>
    </location>
</feature>
<feature type="region of interest" description="Disordered" evidence="10">
    <location>
        <begin position="528"/>
        <end position="567"/>
    </location>
</feature>
<sequence length="1452" mass="160238">MKPSGPPTAPLSPFDPRAQRPSLPLQQRSRTGAVTTNGNGNGSATPPLRTGDPTSRQSTLEPDGTNASAPSSYFDPTAATPHIPSNFNDLGTPRLHAVRQRSLVRPERARPRTQSERRRLGLFLISEDGVATMRGADLPGGAEDGMRPEFGGMASFLRRSNSTMKEEVARKRRKSCPGWWYILSRVLTFWAFPPMLRALGLRDSAMQQAWREKVSLVTIIILLCSAVGFLTFGFNVTVCGREPNRIRANGVSLTQAVILGRAYSLVHVLHPVPLPGIPADGNLLNSPTRAGGKDLSFLFQNVDGYCKGLLVPSKTDVAAAEVVNYFPCKAIDPWWANVTPTDNPKMVGCHTSTVARRALARVKVVGEVYYTWDDLRKNETSLVAYNGNVLDLNRLNLLIPTIPIPPIIANFASPESGFLGHDASYWLSMTADRVQMARCLTDIVKVGVVDSRSPGCIFSDIVLWISLFVIVGVVMIRFFLAVLFGWFLSWRLGTIREETLEERRKREEDLLKWEMTDNENLHYHRSDTVVSTPTAGGGTGGFTGTPSGRSRSAVGMQSPSPTMQKSAGRMKFLPTTSRFTQPGVNGWMDLPGTGRWVTNFNMTTPHGFDTNGSRQFYPSGMPNSVSIPNLSTRNNSGALGRSEPELPNASEGDISSHVAERWQTVHPYNPSGQTHNSLIRSLDSSRGNIDPSRASSRNSLSIKSIPTPGSASSSVSSSVSSPTISVAGQKLYNFNFTLLPTFMLVTCYSEGVDGLRTTLDSLASTEYPATHKMLLVICDGMITGSGNAASTPDIVLSMMRDMIVPRELVRPASYVAIADGQKRHNMCKIYAGFYRYDDTVPIETQQRVPMVAIVKCGTPAEAEDKKAGNRGKRDSQVILMSFLQKIYYGDRMCELDYEFYKAIHRLTGLHPGRFEIVLMVDADTKVFPDSLARMIAVMSRDQLIMGLCGETRIANKSDSWVTMIQVFEYYISHHMSKAFESIFGGVTCLPGCFCMYRIIAPKGNRFVPVLCSSDIVEMYSENVVDTLHKKNLLLLGEDRYLTTLMLGTFPKRKMMFVPQAVCKTVVPDTFRVLLSQRRRWINSTVHNLLELVLIRDLCGTFCFSMQFVVFMELVGTVVLPAAISFTLYLVIISFFVRPVPIIPLLLLAAILGLPAVLIALTTRKMVYVGWMLVYLFSLPIWNFVLPVYAYWHFDDFSWGQTRLVQGEVKGDDHSRKEGEFDSSQIVMKRFEEWERGERTAESERERLRHGNGARNGSPNSGGGQGTPSGYHTERFSPMQVPLRRSKSQLVSRCGGSGSEEPYIVQSSMLTKAPNQIYRERYTIPVPPSSSASRLGNVASLPTGAGWSEGPSVAQYPTLLREPSNLITASTLGLVNGDGNWAVDDMGVSEGGRANLKSMPSLPVLNLGSSNYGGIEIEMDELTREWLGKSSSSSPSSAYVTGETRVRKEGRQR</sequence>
<feature type="transmembrane region" description="Helical" evidence="11">
    <location>
        <begin position="1113"/>
        <end position="1135"/>
    </location>
</feature>
<feature type="transmembrane region" description="Helical" evidence="11">
    <location>
        <begin position="216"/>
        <end position="236"/>
    </location>
</feature>
<feature type="transmembrane region" description="Helical" evidence="11">
    <location>
        <begin position="461"/>
        <end position="488"/>
    </location>
</feature>
<keyword evidence="4" id="KW-0328">Glycosyltransferase</keyword>
<dbReference type="EC" id="2.4.1.16" evidence="2"/>
<dbReference type="Pfam" id="PF03142">
    <property type="entry name" value="Chitin_synth_2"/>
    <property type="match status" value="1"/>
</dbReference>
<feature type="region of interest" description="Disordered" evidence="10">
    <location>
        <begin position="1"/>
        <end position="93"/>
    </location>
</feature>
<gene>
    <name evidence="13" type="ORF">BC936DRAFT_145414</name>
</gene>
<dbReference type="GO" id="GO:0005886">
    <property type="term" value="C:plasma membrane"/>
    <property type="evidence" value="ECO:0007669"/>
    <property type="project" value="UniProtKB-SubCell"/>
</dbReference>
<feature type="compositionally biased region" description="Polar residues" evidence="10">
    <location>
        <begin position="670"/>
        <end position="702"/>
    </location>
</feature>
<evidence type="ECO:0000256" key="11">
    <source>
        <dbReference type="SAM" id="Phobius"/>
    </source>
</evidence>
<evidence type="ECO:0000256" key="8">
    <source>
        <dbReference type="ARBA" id="ARBA00023136"/>
    </source>
</evidence>
<keyword evidence="14" id="KW-1185">Reference proteome</keyword>
<dbReference type="EMBL" id="RBNI01004190">
    <property type="protein sequence ID" value="RUP47719.1"/>
    <property type="molecule type" value="Genomic_DNA"/>
</dbReference>
<keyword evidence="8 11" id="KW-0472">Membrane</keyword>
<feature type="region of interest" description="Disordered" evidence="10">
    <location>
        <begin position="666"/>
        <end position="719"/>
    </location>
</feature>
<keyword evidence="5" id="KW-0808">Transferase</keyword>
<comment type="subcellular location">
    <subcellularLocation>
        <location evidence="1">Cell membrane</location>
        <topology evidence="1">Multi-pass membrane protein</topology>
    </subcellularLocation>
</comment>
<comment type="caution">
    <text evidence="13">The sequence shown here is derived from an EMBL/GenBank/DDBJ whole genome shotgun (WGS) entry which is preliminary data.</text>
</comment>
<feature type="compositionally biased region" description="Polar residues" evidence="10">
    <location>
        <begin position="611"/>
        <end position="637"/>
    </location>
</feature>
<keyword evidence="6 11" id="KW-0812">Transmembrane</keyword>
<dbReference type="InterPro" id="IPR029044">
    <property type="entry name" value="Nucleotide-diphossugar_trans"/>
</dbReference>
<feature type="compositionally biased region" description="Low complexity" evidence="10">
    <location>
        <begin position="704"/>
        <end position="719"/>
    </location>
</feature>
<evidence type="ECO:0000256" key="5">
    <source>
        <dbReference type="ARBA" id="ARBA00022679"/>
    </source>
</evidence>
<feature type="compositionally biased region" description="Basic and acidic residues" evidence="10">
    <location>
        <begin position="1236"/>
        <end position="1248"/>
    </location>
</feature>
<evidence type="ECO:0000256" key="10">
    <source>
        <dbReference type="SAM" id="MobiDB-lite"/>
    </source>
</evidence>
<dbReference type="InterPro" id="IPR004835">
    <property type="entry name" value="Chitin_synth"/>
</dbReference>
<evidence type="ECO:0000256" key="4">
    <source>
        <dbReference type="ARBA" id="ARBA00022676"/>
    </source>
</evidence>
<feature type="region of interest" description="Disordered" evidence="10">
    <location>
        <begin position="611"/>
        <end position="654"/>
    </location>
</feature>
<feature type="transmembrane region" description="Helical" evidence="11">
    <location>
        <begin position="178"/>
        <end position="196"/>
    </location>
</feature>
<evidence type="ECO:0000256" key="9">
    <source>
        <dbReference type="ARBA" id="ARBA00023180"/>
    </source>
</evidence>
<name>A0A433DA37_9FUNG</name>
<dbReference type="GO" id="GO:0030428">
    <property type="term" value="C:cell septum"/>
    <property type="evidence" value="ECO:0007669"/>
    <property type="project" value="TreeGrafter"/>
</dbReference>
<evidence type="ECO:0000313" key="14">
    <source>
        <dbReference type="Proteomes" id="UP000268093"/>
    </source>
</evidence>
<feature type="domain" description="Chitin synthase 4-like" evidence="12">
    <location>
        <begin position="368"/>
        <end position="448"/>
    </location>
</feature>
<feature type="compositionally biased region" description="Basic and acidic residues" evidence="10">
    <location>
        <begin position="1443"/>
        <end position="1452"/>
    </location>
</feature>
<keyword evidence="3" id="KW-1003">Cell membrane</keyword>
<evidence type="ECO:0000256" key="2">
    <source>
        <dbReference type="ARBA" id="ARBA00012543"/>
    </source>
</evidence>
<evidence type="ECO:0000256" key="7">
    <source>
        <dbReference type="ARBA" id="ARBA00022989"/>
    </source>
</evidence>
<evidence type="ECO:0000313" key="13">
    <source>
        <dbReference type="EMBL" id="RUP47719.1"/>
    </source>
</evidence>
<dbReference type="PANTHER" id="PTHR22914">
    <property type="entry name" value="CHITIN SYNTHASE"/>
    <property type="match status" value="1"/>
</dbReference>
<organism evidence="13 14">
    <name type="scientific">Jimgerdemannia flammicorona</name>
    <dbReference type="NCBI Taxonomy" id="994334"/>
    <lineage>
        <taxon>Eukaryota</taxon>
        <taxon>Fungi</taxon>
        <taxon>Fungi incertae sedis</taxon>
        <taxon>Mucoromycota</taxon>
        <taxon>Mucoromycotina</taxon>
        <taxon>Endogonomycetes</taxon>
        <taxon>Endogonales</taxon>
        <taxon>Endogonaceae</taxon>
        <taxon>Jimgerdemannia</taxon>
    </lineage>
</organism>
<feature type="compositionally biased region" description="Pro residues" evidence="10">
    <location>
        <begin position="1"/>
        <end position="10"/>
    </location>
</feature>
<feature type="transmembrane region" description="Helical" evidence="11">
    <location>
        <begin position="1141"/>
        <end position="1160"/>
    </location>
</feature>
<protein>
    <recommendedName>
        <fullName evidence="2">chitin synthase</fullName>
        <ecNumber evidence="2">2.4.1.16</ecNumber>
    </recommendedName>
</protein>
<feature type="compositionally biased region" description="Polar residues" evidence="10">
    <location>
        <begin position="555"/>
        <end position="565"/>
    </location>
</feature>
<dbReference type="PANTHER" id="PTHR22914:SF16">
    <property type="entry name" value="CHITIN SYNTHASE 3"/>
    <property type="match status" value="1"/>
</dbReference>
<reference evidence="13 14" key="1">
    <citation type="journal article" date="2018" name="New Phytol.">
        <title>Phylogenomics of Endogonaceae and evolution of mycorrhizas within Mucoromycota.</title>
        <authorList>
            <person name="Chang Y."/>
            <person name="Desiro A."/>
            <person name="Na H."/>
            <person name="Sandor L."/>
            <person name="Lipzen A."/>
            <person name="Clum A."/>
            <person name="Barry K."/>
            <person name="Grigoriev I.V."/>
            <person name="Martin F.M."/>
            <person name="Stajich J.E."/>
            <person name="Smith M.E."/>
            <person name="Bonito G."/>
            <person name="Spatafora J.W."/>
        </authorList>
    </citation>
    <scope>NUCLEOTIDE SEQUENCE [LARGE SCALE GENOMIC DNA]</scope>
    <source>
        <strain evidence="13 14">GMNB39</strain>
    </source>
</reference>
<dbReference type="InterPro" id="IPR054295">
    <property type="entry name" value="CHS4-like_dom"/>
</dbReference>
<evidence type="ECO:0000259" key="12">
    <source>
        <dbReference type="Pfam" id="PF22997"/>
    </source>
</evidence>
<dbReference type="CDD" id="cd04190">
    <property type="entry name" value="Chitin_synth_C"/>
    <property type="match status" value="1"/>
</dbReference>
<proteinExistence type="predicted"/>
<feature type="region of interest" description="Disordered" evidence="10">
    <location>
        <begin position="1236"/>
        <end position="1274"/>
    </location>
</feature>
<feature type="compositionally biased region" description="Polar residues" evidence="10">
    <location>
        <begin position="52"/>
        <end position="71"/>
    </location>
</feature>
<evidence type="ECO:0000256" key="3">
    <source>
        <dbReference type="ARBA" id="ARBA00022475"/>
    </source>
</evidence>